<evidence type="ECO:0000313" key="6">
    <source>
        <dbReference type="Proteomes" id="UP000681594"/>
    </source>
</evidence>
<dbReference type="Gene3D" id="3.30.300.30">
    <property type="match status" value="1"/>
</dbReference>
<accession>A0ABS4AH23</accession>
<name>A0ABS4AH23_9PROT</name>
<sequence length="554" mass="57929">MNRDPLPASQPMIPPSAPAHPAAAAGPLYIDILLAKLEQGGDKPVLRHRGRDVSARALLHSVGRFAAALSRLGTGAGDLVALLAPNSADALALRYATHVLGAVSCYLPTPRSAEQGAALVAAMQPRMVVLFPETAHLLPRIGAASLMTVGLDLPGIPRLDAPAEGLACPLPATRARPEELAVITSSGGTTGVPKGSRRSFAAYTATVNTPSPADRRQLVNGPLAYLSQVLTDTTLLGGGVVVLEDCCEPAATLRAIETERVTDLFLVEPQLFALMDHPGLQRRDLSSLRAITHVGASAPPILRRRALERLGPVLVHVYGASEIGLVSVLAPAEYALAREDLLTSAGRIRPGVEVRFRRSDGTLASPGEIGLIEVRSPAMAEGYRNRPDLEAATFHEGWYSSADLGHLDQGGLLHVLGRAGDIAWIDGAMVTPTCLEEVLCRDGGVRLAVAVAEEDASCWFVAVLPWPGAPVSTARCAQAIAASFGAAVAGRVRLLPLTSVPLTEQGKPDREAIRAMGRDGAASPCPGLPGPIRHQGLPAERAAPAFRGGEPRTT</sequence>
<dbReference type="PANTHER" id="PTHR24096">
    <property type="entry name" value="LONG-CHAIN-FATTY-ACID--COA LIGASE"/>
    <property type="match status" value="1"/>
</dbReference>
<dbReference type="InterPro" id="IPR045851">
    <property type="entry name" value="AMP-bd_C_sf"/>
</dbReference>
<evidence type="ECO:0000256" key="2">
    <source>
        <dbReference type="ARBA" id="ARBA00022598"/>
    </source>
</evidence>
<feature type="region of interest" description="Disordered" evidence="3">
    <location>
        <begin position="518"/>
        <end position="554"/>
    </location>
</feature>
<comment type="similarity">
    <text evidence="1">Belongs to the ATP-dependent AMP-binding enzyme family.</text>
</comment>
<gene>
    <name evidence="5" type="ORF">J8J14_13665</name>
</gene>
<feature type="domain" description="AMP-dependent synthetase/ligase" evidence="4">
    <location>
        <begin position="38"/>
        <end position="383"/>
    </location>
</feature>
<proteinExistence type="inferred from homology"/>
<dbReference type="Proteomes" id="UP000681594">
    <property type="component" value="Unassembled WGS sequence"/>
</dbReference>
<comment type="caution">
    <text evidence="5">The sequence shown here is derived from an EMBL/GenBank/DDBJ whole genome shotgun (WGS) entry which is preliminary data.</text>
</comment>
<evidence type="ECO:0000256" key="1">
    <source>
        <dbReference type="ARBA" id="ARBA00006432"/>
    </source>
</evidence>
<dbReference type="Gene3D" id="3.40.50.12780">
    <property type="entry name" value="N-terminal domain of ligase-like"/>
    <property type="match status" value="1"/>
</dbReference>
<dbReference type="RefSeq" id="WP_209380089.1">
    <property type="nucleotide sequence ID" value="NZ_JAGIZB010000012.1"/>
</dbReference>
<organism evidence="5 6">
    <name type="scientific">Pararoseomonas baculiformis</name>
    <dbReference type="NCBI Taxonomy" id="2820812"/>
    <lineage>
        <taxon>Bacteria</taxon>
        <taxon>Pseudomonadati</taxon>
        <taxon>Pseudomonadota</taxon>
        <taxon>Alphaproteobacteria</taxon>
        <taxon>Acetobacterales</taxon>
        <taxon>Acetobacteraceae</taxon>
        <taxon>Pararoseomonas</taxon>
    </lineage>
</organism>
<keyword evidence="2 5" id="KW-0436">Ligase</keyword>
<dbReference type="InterPro" id="IPR042099">
    <property type="entry name" value="ANL_N_sf"/>
</dbReference>
<dbReference type="GO" id="GO:0016874">
    <property type="term" value="F:ligase activity"/>
    <property type="evidence" value="ECO:0007669"/>
    <property type="project" value="UniProtKB-KW"/>
</dbReference>
<dbReference type="SUPFAM" id="SSF56801">
    <property type="entry name" value="Acetyl-CoA synthetase-like"/>
    <property type="match status" value="1"/>
</dbReference>
<dbReference type="Pfam" id="PF00501">
    <property type="entry name" value="AMP-binding"/>
    <property type="match status" value="1"/>
</dbReference>
<evidence type="ECO:0000256" key="3">
    <source>
        <dbReference type="SAM" id="MobiDB-lite"/>
    </source>
</evidence>
<dbReference type="EMBL" id="JAGIZB010000012">
    <property type="protein sequence ID" value="MBP0445823.1"/>
    <property type="molecule type" value="Genomic_DNA"/>
</dbReference>
<dbReference type="PANTHER" id="PTHR24096:SF149">
    <property type="entry name" value="AMP-BINDING DOMAIN-CONTAINING PROTEIN-RELATED"/>
    <property type="match status" value="1"/>
</dbReference>
<evidence type="ECO:0000259" key="4">
    <source>
        <dbReference type="Pfam" id="PF00501"/>
    </source>
</evidence>
<dbReference type="InterPro" id="IPR000873">
    <property type="entry name" value="AMP-dep_synth/lig_dom"/>
</dbReference>
<protein>
    <submittedName>
        <fullName evidence="5">Acyl--CoA ligase</fullName>
    </submittedName>
</protein>
<reference evidence="5 6" key="1">
    <citation type="submission" date="2021-03" db="EMBL/GenBank/DDBJ databases">
        <authorList>
            <person name="So Y."/>
        </authorList>
    </citation>
    <scope>NUCLEOTIDE SEQUENCE [LARGE SCALE GENOMIC DNA]</scope>
    <source>
        <strain evidence="5 6">SSH11</strain>
    </source>
</reference>
<evidence type="ECO:0000313" key="5">
    <source>
        <dbReference type="EMBL" id="MBP0445823.1"/>
    </source>
</evidence>
<keyword evidence="6" id="KW-1185">Reference proteome</keyword>